<evidence type="ECO:0008006" key="4">
    <source>
        <dbReference type="Google" id="ProtNLM"/>
    </source>
</evidence>
<dbReference type="InterPro" id="IPR038765">
    <property type="entry name" value="Papain-like_cys_pep_sf"/>
</dbReference>
<accession>A0A433JHE3</accession>
<dbReference type="Gene3D" id="3.10.620.30">
    <property type="match status" value="1"/>
</dbReference>
<dbReference type="PANTHER" id="PTHR39327:SF1">
    <property type="entry name" value="BLR5470 PROTEIN"/>
    <property type="match status" value="1"/>
</dbReference>
<dbReference type="EMBL" id="RZGR01000032">
    <property type="protein sequence ID" value="RUQ81781.1"/>
    <property type="molecule type" value="Genomic_DNA"/>
</dbReference>
<organism evidence="2 3">
    <name type="scientific">Legionella septentrionalis</name>
    <dbReference type="NCBI Taxonomy" id="2498109"/>
    <lineage>
        <taxon>Bacteria</taxon>
        <taxon>Pseudomonadati</taxon>
        <taxon>Pseudomonadota</taxon>
        <taxon>Gammaproteobacteria</taxon>
        <taxon>Legionellales</taxon>
        <taxon>Legionellaceae</taxon>
        <taxon>Legionella</taxon>
    </lineage>
</organism>
<dbReference type="Pfam" id="PF06035">
    <property type="entry name" value="Peptidase_C93"/>
    <property type="match status" value="1"/>
</dbReference>
<evidence type="ECO:0000256" key="1">
    <source>
        <dbReference type="SAM" id="Phobius"/>
    </source>
</evidence>
<reference evidence="2 3" key="1">
    <citation type="submission" date="2018-12" db="EMBL/GenBank/DDBJ databases">
        <title>Legionella sp,whole genome shotgun sequence.</title>
        <authorList>
            <person name="Wu H."/>
        </authorList>
    </citation>
    <scope>NUCLEOTIDE SEQUENCE [LARGE SCALE GENOMIC DNA]</scope>
    <source>
        <strain evidence="3">km714</strain>
    </source>
</reference>
<dbReference type="PANTHER" id="PTHR39327">
    <property type="match status" value="1"/>
</dbReference>
<name>A0A433JHE3_9GAMM</name>
<keyword evidence="3" id="KW-1185">Reference proteome</keyword>
<proteinExistence type="predicted"/>
<keyword evidence="1" id="KW-0812">Transmembrane</keyword>
<protein>
    <recommendedName>
        <fullName evidence="4">Sulfate adenylyltransferase</fullName>
    </recommendedName>
</protein>
<gene>
    <name evidence="2" type="ORF">EKM59_09465</name>
</gene>
<dbReference type="RefSeq" id="WP_126952922.1">
    <property type="nucleotide sequence ID" value="NZ_RZGR01000032.1"/>
</dbReference>
<keyword evidence="1" id="KW-0472">Membrane</keyword>
<dbReference type="Proteomes" id="UP000288012">
    <property type="component" value="Unassembled WGS sequence"/>
</dbReference>
<keyword evidence="1" id="KW-1133">Transmembrane helix</keyword>
<comment type="caution">
    <text evidence="2">The sequence shown here is derived from an EMBL/GenBank/DDBJ whole genome shotgun (WGS) entry which is preliminary data.</text>
</comment>
<sequence length="232" mass="26663">MTTFAKSTKFLKKTILFLLITCTGYLGYTVYTIKYAIKISGDYAYANQHSSPQEATANQRIAAWKKLMRENRSLNVKILLEKVNNFFNQLTYIPDTPLQGSADVWLTPQEFLEAGGGDCEDFAIAKYFTLVALGIPEEKLRITYVTIRPDNRPHMVLTYYSKPEEQPLILDNLVAKILPAPERMDLIPVYSFNAEEVWLYERIDKARPYGKASSLSKWQALIERIKLQGEYK</sequence>
<evidence type="ECO:0000313" key="3">
    <source>
        <dbReference type="Proteomes" id="UP000288012"/>
    </source>
</evidence>
<dbReference type="AlphaFoldDB" id="A0A433JHE3"/>
<evidence type="ECO:0000313" key="2">
    <source>
        <dbReference type="EMBL" id="RUQ81781.1"/>
    </source>
</evidence>
<dbReference type="SUPFAM" id="SSF54001">
    <property type="entry name" value="Cysteine proteinases"/>
    <property type="match status" value="1"/>
</dbReference>
<dbReference type="InterPro" id="IPR010319">
    <property type="entry name" value="Transglutaminase-like_Cys_pept"/>
</dbReference>
<feature type="transmembrane region" description="Helical" evidence="1">
    <location>
        <begin position="15"/>
        <end position="33"/>
    </location>
</feature>